<gene>
    <name evidence="2" type="ORF">DES51_104161</name>
</gene>
<feature type="transmembrane region" description="Helical" evidence="1">
    <location>
        <begin position="37"/>
        <end position="61"/>
    </location>
</feature>
<dbReference type="STRING" id="1034346.GCA_000313565_01654"/>
<keyword evidence="3" id="KW-1185">Reference proteome</keyword>
<dbReference type="Proteomes" id="UP000247612">
    <property type="component" value="Unassembled WGS sequence"/>
</dbReference>
<feature type="transmembrane region" description="Helical" evidence="1">
    <location>
        <begin position="132"/>
        <end position="152"/>
    </location>
</feature>
<dbReference type="RefSeq" id="WP_022937958.1">
    <property type="nucleotide sequence ID" value="NZ_CABKRQ010000004.1"/>
</dbReference>
<protein>
    <recommendedName>
        <fullName evidence="4">DUF998 domain-containing protein</fullName>
    </recommendedName>
</protein>
<dbReference type="OrthoDB" id="9947430at2"/>
<sequence length="190" mass="21555">MLEGLYLLVVYPIYTFWFANHASIFDENLSYVGNLDHLHWAFILWGLLTVLALALGLRTCIDHSLFKKRNRMLVMLAACLLMLAVTLPYRPLDLPLLSLIHILLSFAAPLSLLAAVFMIFMDLRMLYPSLMAPYLSVFLLICVIALGIYFKYASVNTLVEIFLSIAVSNLLKFTARNLTKVSGKTDEYQV</sequence>
<accession>A0A318KWY2</accession>
<organism evidence="2 3">
    <name type="scientific">Dielma fastidiosa</name>
    <dbReference type="NCBI Taxonomy" id="1034346"/>
    <lineage>
        <taxon>Bacteria</taxon>
        <taxon>Bacillati</taxon>
        <taxon>Bacillota</taxon>
        <taxon>Erysipelotrichia</taxon>
        <taxon>Erysipelotrichales</taxon>
        <taxon>Erysipelotrichaceae</taxon>
        <taxon>Dielma</taxon>
    </lineage>
</organism>
<feature type="transmembrane region" description="Helical" evidence="1">
    <location>
        <begin position="5"/>
        <end position="25"/>
    </location>
</feature>
<keyword evidence="1" id="KW-0472">Membrane</keyword>
<feature type="transmembrane region" description="Helical" evidence="1">
    <location>
        <begin position="73"/>
        <end position="90"/>
    </location>
</feature>
<keyword evidence="1" id="KW-1133">Transmembrane helix</keyword>
<evidence type="ECO:0000313" key="2">
    <source>
        <dbReference type="EMBL" id="PXX80156.1"/>
    </source>
</evidence>
<evidence type="ECO:0008006" key="4">
    <source>
        <dbReference type="Google" id="ProtNLM"/>
    </source>
</evidence>
<name>A0A318KWY2_9FIRM</name>
<keyword evidence="1" id="KW-0812">Transmembrane</keyword>
<proteinExistence type="predicted"/>
<evidence type="ECO:0000256" key="1">
    <source>
        <dbReference type="SAM" id="Phobius"/>
    </source>
</evidence>
<comment type="caution">
    <text evidence="2">The sequence shown here is derived from an EMBL/GenBank/DDBJ whole genome shotgun (WGS) entry which is preliminary data.</text>
</comment>
<feature type="transmembrane region" description="Helical" evidence="1">
    <location>
        <begin position="96"/>
        <end position="120"/>
    </location>
</feature>
<dbReference type="AlphaFoldDB" id="A0A318KWY2"/>
<feature type="transmembrane region" description="Helical" evidence="1">
    <location>
        <begin position="158"/>
        <end position="175"/>
    </location>
</feature>
<evidence type="ECO:0000313" key="3">
    <source>
        <dbReference type="Proteomes" id="UP000247612"/>
    </source>
</evidence>
<dbReference type="EMBL" id="QJKH01000004">
    <property type="protein sequence ID" value="PXX80156.1"/>
    <property type="molecule type" value="Genomic_DNA"/>
</dbReference>
<reference evidence="2 3" key="1">
    <citation type="submission" date="2018-05" db="EMBL/GenBank/DDBJ databases">
        <title>Genomic Encyclopedia of Type Strains, Phase IV (KMG-IV): sequencing the most valuable type-strain genomes for metagenomic binning, comparative biology and taxonomic classification.</title>
        <authorList>
            <person name="Goeker M."/>
        </authorList>
    </citation>
    <scope>NUCLEOTIDE SEQUENCE [LARGE SCALE GENOMIC DNA]</scope>
    <source>
        <strain evidence="2 3">JC118</strain>
    </source>
</reference>